<comment type="caution">
    <text evidence="2">The sequence shown here is derived from an EMBL/GenBank/DDBJ whole genome shotgun (WGS) entry which is preliminary data.</text>
</comment>
<organism evidence="2 3">
    <name type="scientific">Lactobacillus delbrueckii</name>
    <dbReference type="NCBI Taxonomy" id="1584"/>
    <lineage>
        <taxon>Bacteria</taxon>
        <taxon>Bacillati</taxon>
        <taxon>Bacillota</taxon>
        <taxon>Bacilli</taxon>
        <taxon>Lactobacillales</taxon>
        <taxon>Lactobacillaceae</taxon>
        <taxon>Lactobacillus</taxon>
    </lineage>
</organism>
<accession>A0A4V2E0Z9</accession>
<dbReference type="AlphaFoldDB" id="A0A4V2E0Z9"/>
<feature type="transmembrane region" description="Helical" evidence="1">
    <location>
        <begin position="12"/>
        <end position="30"/>
    </location>
</feature>
<dbReference type="Proteomes" id="UP000292818">
    <property type="component" value="Unassembled WGS sequence"/>
</dbReference>
<name>A0A4V2E0Z9_9LACO</name>
<evidence type="ECO:0008006" key="4">
    <source>
        <dbReference type="Google" id="ProtNLM"/>
    </source>
</evidence>
<reference evidence="2 3" key="1">
    <citation type="submission" date="2019-01" db="EMBL/GenBank/DDBJ databases">
        <title>Colonization of the human gut by bovine bacteria present in Parmesan cheese.</title>
        <authorList>
            <person name="Lugli G.A."/>
            <person name="Milani C."/>
        </authorList>
    </citation>
    <scope>NUCLEOTIDE SEQUENCE [LARGE SCALE GENOMIC DNA]</scope>
    <source>
        <strain evidence="2 3">LDELB18P1</strain>
    </source>
</reference>
<evidence type="ECO:0000313" key="2">
    <source>
        <dbReference type="EMBL" id="RZM15754.1"/>
    </source>
</evidence>
<keyword evidence="1" id="KW-1133">Transmembrane helix</keyword>
<protein>
    <recommendedName>
        <fullName evidence="4">DUF3923 family protein</fullName>
    </recommendedName>
</protein>
<dbReference type="EMBL" id="SETJ01000073">
    <property type="protein sequence ID" value="RZM15754.1"/>
    <property type="molecule type" value="Genomic_DNA"/>
</dbReference>
<evidence type="ECO:0000256" key="1">
    <source>
        <dbReference type="SAM" id="Phobius"/>
    </source>
</evidence>
<feature type="transmembrane region" description="Helical" evidence="1">
    <location>
        <begin position="42"/>
        <end position="63"/>
    </location>
</feature>
<sequence>MKMKIWWFANFYWFSLLIYLNVFMFNFHYADGSSINPFVTTFLLLAICIMVGEFQFVWYMWLAKKTYKPRKRKKTQNDSTVWL</sequence>
<gene>
    <name evidence="2" type="ORF">LDELB18P1_1581</name>
</gene>
<proteinExistence type="predicted"/>
<evidence type="ECO:0000313" key="3">
    <source>
        <dbReference type="Proteomes" id="UP000292818"/>
    </source>
</evidence>
<keyword evidence="1" id="KW-0812">Transmembrane</keyword>
<keyword evidence="1" id="KW-0472">Membrane</keyword>